<feature type="compositionally biased region" description="Gly residues" evidence="1">
    <location>
        <begin position="933"/>
        <end position="973"/>
    </location>
</feature>
<name>A0AAD4Q6F2_9EURO</name>
<dbReference type="Proteomes" id="UP001201262">
    <property type="component" value="Unassembled WGS sequence"/>
</dbReference>
<feature type="region of interest" description="Disordered" evidence="1">
    <location>
        <begin position="346"/>
        <end position="377"/>
    </location>
</feature>
<organism evidence="2 3">
    <name type="scientific">Talaromyces proteolyticus</name>
    <dbReference type="NCBI Taxonomy" id="1131652"/>
    <lineage>
        <taxon>Eukaryota</taxon>
        <taxon>Fungi</taxon>
        <taxon>Dikarya</taxon>
        <taxon>Ascomycota</taxon>
        <taxon>Pezizomycotina</taxon>
        <taxon>Eurotiomycetes</taxon>
        <taxon>Eurotiomycetidae</taxon>
        <taxon>Eurotiales</taxon>
        <taxon>Trichocomaceae</taxon>
        <taxon>Talaromyces</taxon>
        <taxon>Talaromyces sect. Bacilispori</taxon>
    </lineage>
</organism>
<protein>
    <submittedName>
        <fullName evidence="2">Uncharacterized protein</fullName>
    </submittedName>
</protein>
<sequence length="973" mass="107904">MSRLRGIRLNLHSSKPTIKSESSSDAAWSPIGLGNDKLRGELEELYWKGVENELENIVRTLEVWQRPEFADVTVPDEKDDFIHGFDTFINQVSQEAREFALSYDLKGNNKEHIKYPAALQEVVIDRKAEYISSKIKSSVRKTIDDLPNLSGIEKRAWMLLQATGFLDIEKFIEHQPLAKKKPAIPQLDLSCFDQYGIPQFRPMHCARPDCNAIISGSMFTSRNRDEPRVICEDCYWHFYYGKESYSKSYKHCILPEVITPEVARKICHCQVAGVYENDEKPPASFPISKNTTNHAKLTGHGAIVCDLLRLKDIITDAKYEGIEQSTGAKRTTYSRRLISKLTVPKIPGRSHENMSNKHQAHKFSKVNSTEKSTTNGNRQYQNLVTDPYEDTDIPHCFRKHAEKDPFGEVHMALRVGPLIIENGVVQTKKGALITLREAPVFHQRSNFSGNPIRNLAITGSRDRALWQQVQPSRKARNYKAVMKQVVGAPFSGLLPFGSELDIVREILIVSKSYSEKDDSIQSGLGELLKKAKTILQSRVTVYLDVITDKLLSPETCLIGDGARNSHNTFCNSLINHHIFEPLVHGPNKFKDLESEPLYLMSFVCPDEGYMQPKIRTKFDVPNGLTQEYLLRLYFGRHNEADIIDTYQEYWYDWGAFGGPLYRYQDLFPWDCTEAYGRYPVCCGECNLSKHIWAFPFDSWSMVSHHLARDQNMYAPDTLSKGATTIDTSTSAAWMRNRLNVLSASALLCRAAAAMSKTDAFRKTTAWLHSSGSEPRAGLRALQPSLARVKLGGIHRAQPYSHYFEAGNFDQYFLAEWALWPRSEQIEAYEKLRNERMNLKDISSSGVADLPSKSGGIAGRFQFSGNSKRKSEVKRDTWTFDSDDYYTNAGFPSQTPGIAPGAGCAVTSCGSKCGTGCGNISCGGSACGSRGDSSSGGGGGGSSSCGGSSSSGGGGGSSCGGSSSCGGGSSCGSS</sequence>
<comment type="caution">
    <text evidence="2">The sequence shown here is derived from an EMBL/GenBank/DDBJ whole genome shotgun (WGS) entry which is preliminary data.</text>
</comment>
<reference evidence="2" key="1">
    <citation type="submission" date="2021-12" db="EMBL/GenBank/DDBJ databases">
        <title>Convergent genome expansion in fungi linked to evolution of root-endophyte symbiosis.</title>
        <authorList>
            <consortium name="DOE Joint Genome Institute"/>
            <person name="Ke Y.-H."/>
            <person name="Bonito G."/>
            <person name="Liao H.-L."/>
            <person name="Looney B."/>
            <person name="Rojas-Flechas A."/>
            <person name="Nash J."/>
            <person name="Hameed K."/>
            <person name="Schadt C."/>
            <person name="Martin F."/>
            <person name="Crous P.W."/>
            <person name="Miettinen O."/>
            <person name="Magnuson J.K."/>
            <person name="Labbe J."/>
            <person name="Jacobson D."/>
            <person name="Doktycz M.J."/>
            <person name="Veneault-Fourrey C."/>
            <person name="Kuo A."/>
            <person name="Mondo S."/>
            <person name="Calhoun S."/>
            <person name="Riley R."/>
            <person name="Ohm R."/>
            <person name="LaButti K."/>
            <person name="Andreopoulos B."/>
            <person name="Pangilinan J."/>
            <person name="Nolan M."/>
            <person name="Tritt A."/>
            <person name="Clum A."/>
            <person name="Lipzen A."/>
            <person name="Daum C."/>
            <person name="Barry K."/>
            <person name="Grigoriev I.V."/>
            <person name="Vilgalys R."/>
        </authorList>
    </citation>
    <scope>NUCLEOTIDE SEQUENCE</scope>
    <source>
        <strain evidence="2">PMI_201</strain>
    </source>
</reference>
<evidence type="ECO:0000256" key="1">
    <source>
        <dbReference type="SAM" id="MobiDB-lite"/>
    </source>
</evidence>
<feature type="compositionally biased region" description="Polar residues" evidence="1">
    <location>
        <begin position="365"/>
        <end position="377"/>
    </location>
</feature>
<accession>A0AAD4Q6F2</accession>
<dbReference type="EMBL" id="JAJTJA010000001">
    <property type="protein sequence ID" value="KAH8705641.1"/>
    <property type="molecule type" value="Genomic_DNA"/>
</dbReference>
<dbReference type="AlphaFoldDB" id="A0AAD4Q6F2"/>
<feature type="region of interest" description="Disordered" evidence="1">
    <location>
        <begin position="932"/>
        <end position="973"/>
    </location>
</feature>
<evidence type="ECO:0000313" key="2">
    <source>
        <dbReference type="EMBL" id="KAH8705641.1"/>
    </source>
</evidence>
<keyword evidence="3" id="KW-1185">Reference proteome</keyword>
<proteinExistence type="predicted"/>
<evidence type="ECO:0000313" key="3">
    <source>
        <dbReference type="Proteomes" id="UP001201262"/>
    </source>
</evidence>
<dbReference type="GeneID" id="70245216"/>
<gene>
    <name evidence="2" type="ORF">BGW36DRAFT_367945</name>
</gene>
<dbReference type="RefSeq" id="XP_046078262.1">
    <property type="nucleotide sequence ID" value="XM_046214929.1"/>
</dbReference>